<feature type="transmembrane region" description="Helical" evidence="2">
    <location>
        <begin position="49"/>
        <end position="76"/>
    </location>
</feature>
<keyword evidence="3" id="KW-0503">Monooxygenase</keyword>
<evidence type="ECO:0000256" key="1">
    <source>
        <dbReference type="SAM" id="MobiDB-lite"/>
    </source>
</evidence>
<proteinExistence type="predicted"/>
<keyword evidence="2" id="KW-0812">Transmembrane</keyword>
<dbReference type="KEGG" id="nfn:NFRAN_0676"/>
<evidence type="ECO:0000313" key="3">
    <source>
        <dbReference type="EMBL" id="VFJ12998.1"/>
    </source>
</evidence>
<gene>
    <name evidence="3" type="primary">amoX</name>
    <name evidence="3" type="ORF">NFRAN_0676</name>
</gene>
<sequence>MTLPKGYKPSGQTGSGSSGGSGGSGGGSYGASRDEIERMIGRRVENMKGIIVLGFILCWVATAGGVYVGVTVYPWAYPLPSGIYALSVLTVIEVLGMIWMLKIVGEKPVRM</sequence>
<keyword evidence="4" id="KW-1185">Reference proteome</keyword>
<feature type="compositionally biased region" description="Gly residues" evidence="1">
    <location>
        <begin position="13"/>
        <end position="29"/>
    </location>
</feature>
<protein>
    <submittedName>
        <fullName evidence="3">Putative ammonia monooxygenase-associated protein</fullName>
    </submittedName>
</protein>
<dbReference type="EMBL" id="LR216287">
    <property type="protein sequence ID" value="VFJ12998.1"/>
    <property type="molecule type" value="Genomic_DNA"/>
</dbReference>
<name>A0A484I5N0_9ARCH</name>
<dbReference type="AlphaFoldDB" id="A0A484I5N0"/>
<dbReference type="GO" id="GO:0004497">
    <property type="term" value="F:monooxygenase activity"/>
    <property type="evidence" value="ECO:0007669"/>
    <property type="project" value="UniProtKB-KW"/>
</dbReference>
<keyword evidence="3" id="KW-0560">Oxidoreductase</keyword>
<keyword evidence="2" id="KW-0472">Membrane</keyword>
<dbReference type="OrthoDB" id="2187at2157"/>
<dbReference type="RefSeq" id="WP_134482983.1">
    <property type="nucleotide sequence ID" value="NZ_LR216287.1"/>
</dbReference>
<organism evidence="3 4">
    <name type="scientific">Candidatus Nitrosocosmicus franklandianus</name>
    <dbReference type="NCBI Taxonomy" id="1798806"/>
    <lineage>
        <taxon>Archaea</taxon>
        <taxon>Nitrososphaerota</taxon>
        <taxon>Nitrososphaeria</taxon>
        <taxon>Nitrososphaerales</taxon>
        <taxon>Nitrososphaeraceae</taxon>
        <taxon>Candidatus Nitrosocosmicus</taxon>
    </lineage>
</organism>
<evidence type="ECO:0000313" key="4">
    <source>
        <dbReference type="Proteomes" id="UP000294299"/>
    </source>
</evidence>
<keyword evidence="2" id="KW-1133">Transmembrane helix</keyword>
<dbReference type="Proteomes" id="UP000294299">
    <property type="component" value="Chromosome NFRAN"/>
</dbReference>
<reference evidence="3 4" key="1">
    <citation type="submission" date="2019-02" db="EMBL/GenBank/DDBJ databases">
        <authorList>
            <person name="Lehtovirta-Morley E L."/>
        </authorList>
    </citation>
    <scope>NUCLEOTIDE SEQUENCE [LARGE SCALE GENOMIC DNA]</scope>
    <source>
        <strain evidence="3">NFRAN1</strain>
    </source>
</reference>
<feature type="region of interest" description="Disordered" evidence="1">
    <location>
        <begin position="1"/>
        <end position="30"/>
    </location>
</feature>
<dbReference type="GeneID" id="39420173"/>
<feature type="transmembrane region" description="Helical" evidence="2">
    <location>
        <begin position="82"/>
        <end position="101"/>
    </location>
</feature>
<evidence type="ECO:0000256" key="2">
    <source>
        <dbReference type="SAM" id="Phobius"/>
    </source>
</evidence>
<accession>A0A484I5N0</accession>